<dbReference type="Pfam" id="PF00440">
    <property type="entry name" value="TetR_N"/>
    <property type="match status" value="1"/>
</dbReference>
<evidence type="ECO:0000256" key="4">
    <source>
        <dbReference type="PROSITE-ProRule" id="PRU00335"/>
    </source>
</evidence>
<evidence type="ECO:0000313" key="6">
    <source>
        <dbReference type="EMBL" id="OBK88468.1"/>
    </source>
</evidence>
<evidence type="ECO:0000256" key="2">
    <source>
        <dbReference type="ARBA" id="ARBA00023125"/>
    </source>
</evidence>
<dbReference type="GO" id="GO:0003677">
    <property type="term" value="F:DNA binding"/>
    <property type="evidence" value="ECO:0007669"/>
    <property type="project" value="UniProtKB-UniRule"/>
</dbReference>
<gene>
    <name evidence="6" type="ORF">A5648_01360</name>
</gene>
<accession>A0A1A3U0R0</accession>
<name>A0A1A3U0R0_MYCSD</name>
<dbReference type="PROSITE" id="PS50977">
    <property type="entry name" value="HTH_TETR_2"/>
    <property type="match status" value="1"/>
</dbReference>
<evidence type="ECO:0000259" key="5">
    <source>
        <dbReference type="PROSITE" id="PS50977"/>
    </source>
</evidence>
<dbReference type="AlphaFoldDB" id="A0A1A3U0R0"/>
<evidence type="ECO:0000256" key="1">
    <source>
        <dbReference type="ARBA" id="ARBA00023015"/>
    </source>
</evidence>
<sequence length="183" mass="20164">MAARQTYAEFGWSGFHFDRVAKAAQVSRDVIYRRHSDREALLLDALADAVLPVVDGRGPVREQLMRYARDIYRYFTSAEGIASLRIHLEAQQFPQLYHAYRERVVDPNFVVNVAALDAAAHHGGLRETADPVAVLEAIGGGVLIHALFSQHAGAAPEATAPSEEQLEATLMNFVNLGLDIPRT</sequence>
<feature type="DNA-binding region" description="H-T-H motif" evidence="4">
    <location>
        <begin position="16"/>
        <end position="35"/>
    </location>
</feature>
<keyword evidence="3" id="KW-0804">Transcription</keyword>
<dbReference type="InterPro" id="IPR001647">
    <property type="entry name" value="HTH_TetR"/>
</dbReference>
<reference evidence="7" key="1">
    <citation type="submission" date="2016-06" db="EMBL/GenBank/DDBJ databases">
        <authorList>
            <person name="Sutton G."/>
            <person name="Brinkac L."/>
            <person name="Sanka R."/>
            <person name="Adams M."/>
            <person name="Lau E."/>
            <person name="Garcia-Basteiro A."/>
            <person name="Lopez-Varela E."/>
            <person name="Palencia S."/>
        </authorList>
    </citation>
    <scope>NUCLEOTIDE SEQUENCE [LARGE SCALE GENOMIC DNA]</scope>
    <source>
        <strain evidence="7">1274684.2</strain>
    </source>
</reference>
<protein>
    <recommendedName>
        <fullName evidence="5">HTH tetR-type domain-containing protein</fullName>
    </recommendedName>
</protein>
<evidence type="ECO:0000256" key="3">
    <source>
        <dbReference type="ARBA" id="ARBA00023163"/>
    </source>
</evidence>
<dbReference type="Pfam" id="PF16859">
    <property type="entry name" value="TetR_C_11"/>
    <property type="match status" value="1"/>
</dbReference>
<dbReference type="SUPFAM" id="SSF46689">
    <property type="entry name" value="Homeodomain-like"/>
    <property type="match status" value="1"/>
</dbReference>
<organism evidence="6 7">
    <name type="scientific">Mycolicibacter sinensis (strain JDM601)</name>
    <name type="common">Mycobacterium sinense</name>
    <dbReference type="NCBI Taxonomy" id="875328"/>
    <lineage>
        <taxon>Bacteria</taxon>
        <taxon>Bacillati</taxon>
        <taxon>Actinomycetota</taxon>
        <taxon>Actinomycetes</taxon>
        <taxon>Mycobacteriales</taxon>
        <taxon>Mycobacteriaceae</taxon>
        <taxon>Mycolicibacter</taxon>
    </lineage>
</organism>
<dbReference type="InterPro" id="IPR011075">
    <property type="entry name" value="TetR_C"/>
</dbReference>
<dbReference type="Gene3D" id="1.10.357.10">
    <property type="entry name" value="Tetracycline Repressor, domain 2"/>
    <property type="match status" value="1"/>
</dbReference>
<dbReference type="InterPro" id="IPR009057">
    <property type="entry name" value="Homeodomain-like_sf"/>
</dbReference>
<feature type="domain" description="HTH tetR-type" evidence="5">
    <location>
        <begin position="1"/>
        <end position="53"/>
    </location>
</feature>
<proteinExistence type="predicted"/>
<keyword evidence="2 4" id="KW-0238">DNA-binding</keyword>
<evidence type="ECO:0000313" key="7">
    <source>
        <dbReference type="Proteomes" id="UP000093759"/>
    </source>
</evidence>
<keyword evidence="1" id="KW-0805">Transcription regulation</keyword>
<dbReference type="Proteomes" id="UP000093759">
    <property type="component" value="Unassembled WGS sequence"/>
</dbReference>
<dbReference type="Gene3D" id="1.10.10.60">
    <property type="entry name" value="Homeodomain-like"/>
    <property type="match status" value="1"/>
</dbReference>
<dbReference type="EMBL" id="LZMF01000057">
    <property type="protein sequence ID" value="OBK88468.1"/>
    <property type="molecule type" value="Genomic_DNA"/>
</dbReference>
<dbReference type="InterPro" id="IPR036271">
    <property type="entry name" value="Tet_transcr_reg_TetR-rel_C_sf"/>
</dbReference>
<dbReference type="SUPFAM" id="SSF48498">
    <property type="entry name" value="Tetracyclin repressor-like, C-terminal domain"/>
    <property type="match status" value="1"/>
</dbReference>
<comment type="caution">
    <text evidence="6">The sequence shown here is derived from an EMBL/GenBank/DDBJ whole genome shotgun (WGS) entry which is preliminary data.</text>
</comment>